<dbReference type="EMBL" id="AMZH03026906">
    <property type="protein sequence ID" value="RRT34397.1"/>
    <property type="molecule type" value="Genomic_DNA"/>
</dbReference>
<evidence type="ECO:0000313" key="2">
    <source>
        <dbReference type="Proteomes" id="UP000287651"/>
    </source>
</evidence>
<sequence length="77" mass="8451">MLVLVVPLAQRVGHSSECQTWMPAPMSDSFPYISMSVFPKGLHVLAVLHTAQLGPPRLYDECFCVCLSLSDTTLSRA</sequence>
<proteinExistence type="predicted"/>
<evidence type="ECO:0000313" key="1">
    <source>
        <dbReference type="EMBL" id="RRT34397.1"/>
    </source>
</evidence>
<dbReference type="Proteomes" id="UP000287651">
    <property type="component" value="Unassembled WGS sequence"/>
</dbReference>
<dbReference type="AlphaFoldDB" id="A0A426X4H8"/>
<reference evidence="1 2" key="1">
    <citation type="journal article" date="2014" name="Agronomy (Basel)">
        <title>A Draft Genome Sequence for Ensete ventricosum, the Drought-Tolerant Tree Against Hunger.</title>
        <authorList>
            <person name="Harrison J."/>
            <person name="Moore K.A."/>
            <person name="Paszkiewicz K."/>
            <person name="Jones T."/>
            <person name="Grant M."/>
            <person name="Ambacheew D."/>
            <person name="Muzemil S."/>
            <person name="Studholme D.J."/>
        </authorList>
    </citation>
    <scope>NUCLEOTIDE SEQUENCE [LARGE SCALE GENOMIC DNA]</scope>
</reference>
<comment type="caution">
    <text evidence="1">The sequence shown here is derived from an EMBL/GenBank/DDBJ whole genome shotgun (WGS) entry which is preliminary data.</text>
</comment>
<name>A0A426X4H8_ENSVE</name>
<gene>
    <name evidence="1" type="ORF">B296_00029427</name>
</gene>
<organism evidence="1 2">
    <name type="scientific">Ensete ventricosum</name>
    <name type="common">Abyssinian banana</name>
    <name type="synonym">Musa ensete</name>
    <dbReference type="NCBI Taxonomy" id="4639"/>
    <lineage>
        <taxon>Eukaryota</taxon>
        <taxon>Viridiplantae</taxon>
        <taxon>Streptophyta</taxon>
        <taxon>Embryophyta</taxon>
        <taxon>Tracheophyta</taxon>
        <taxon>Spermatophyta</taxon>
        <taxon>Magnoliopsida</taxon>
        <taxon>Liliopsida</taxon>
        <taxon>Zingiberales</taxon>
        <taxon>Musaceae</taxon>
        <taxon>Ensete</taxon>
    </lineage>
</organism>
<accession>A0A426X4H8</accession>
<protein>
    <submittedName>
        <fullName evidence="1">Uncharacterized protein</fullName>
    </submittedName>
</protein>